<keyword evidence="8 11" id="KW-0255">Endonuclease</keyword>
<sequence>MKYYAVRNGRASGVYNTWSDCESQVKGFAGNQYKSFASREAAEAYVKGGAVSSGRTAGPVRGRVSGNTRPSGSLPSRSSSSRHSTSYHPYPKPPSCTHIKPSLPVAYVPPPPPTALERVEVYTDGASKNNQARKQGLSKAGLGVYYGPNDSRNFSGRVTGEQTNSRGELEAIQHALQNSAREAKHGNPQLTVIHTDSQYSMDSIQKWSKKWETNGYKTSSGADVANQDLIKSCRRLVNEIEANSGSVEFVKVKGHSGNHGNDMADRLAVEGCTK</sequence>
<keyword evidence="7 11" id="KW-0479">Metal-binding</keyword>
<dbReference type="Pfam" id="PF01693">
    <property type="entry name" value="Cauli_VI"/>
    <property type="match status" value="1"/>
</dbReference>
<dbReference type="InterPro" id="IPR017067">
    <property type="entry name" value="RNase_H1_euk"/>
</dbReference>
<dbReference type="PIRSF" id="PIRSF036852">
    <property type="entry name" value="Ribonuclease_H1_euk"/>
    <property type="match status" value="1"/>
</dbReference>
<dbReference type="InterPro" id="IPR011320">
    <property type="entry name" value="RNase_H1_N"/>
</dbReference>
<comment type="catalytic activity">
    <reaction evidence="11">
        <text>Endonucleolytic cleavage to 5'-phosphomonoester.</text>
        <dbReference type="EC" id="3.1.26.4"/>
    </reaction>
</comment>
<name>A0A1E3NTH7_9ASCO</name>
<feature type="domain" description="RNase H type-1" evidence="13">
    <location>
        <begin position="115"/>
        <end position="273"/>
    </location>
</feature>
<evidence type="ECO:0000256" key="8">
    <source>
        <dbReference type="ARBA" id="ARBA00022759"/>
    </source>
</evidence>
<dbReference type="OrthoDB" id="407198at2759"/>
<dbReference type="RefSeq" id="XP_019020570.1">
    <property type="nucleotide sequence ID" value="XM_019163796.1"/>
</dbReference>
<dbReference type="GeneID" id="30180483"/>
<comment type="similarity">
    <text evidence="3 11">Belongs to the RNase H family.</text>
</comment>
<accession>A0A1E3NTH7</accession>
<evidence type="ECO:0000256" key="6">
    <source>
        <dbReference type="ARBA" id="ARBA00022722"/>
    </source>
</evidence>
<evidence type="ECO:0000256" key="2">
    <source>
        <dbReference type="ARBA" id="ARBA00004065"/>
    </source>
</evidence>
<dbReference type="SUPFAM" id="SSF55658">
    <property type="entry name" value="L9 N-domain-like"/>
    <property type="match status" value="1"/>
</dbReference>
<dbReference type="InterPro" id="IPR002156">
    <property type="entry name" value="RNaseH_domain"/>
</dbReference>
<evidence type="ECO:0000313" key="14">
    <source>
        <dbReference type="EMBL" id="ODQ49457.1"/>
    </source>
</evidence>
<dbReference type="InterPro" id="IPR050092">
    <property type="entry name" value="RNase_H"/>
</dbReference>
<dbReference type="CDD" id="cd09280">
    <property type="entry name" value="RNase_HI_eukaryote_like"/>
    <property type="match status" value="1"/>
</dbReference>
<dbReference type="InterPro" id="IPR037056">
    <property type="entry name" value="RNase_H1_N_sf"/>
</dbReference>
<dbReference type="Pfam" id="PF00075">
    <property type="entry name" value="RNase_H"/>
    <property type="match status" value="1"/>
</dbReference>
<dbReference type="PANTHER" id="PTHR10642">
    <property type="entry name" value="RIBONUCLEASE H1"/>
    <property type="match status" value="1"/>
</dbReference>
<evidence type="ECO:0000313" key="15">
    <source>
        <dbReference type="Proteomes" id="UP000094455"/>
    </source>
</evidence>
<dbReference type="Gene3D" id="3.40.970.10">
    <property type="entry name" value="Ribonuclease H1, N-terminal domain"/>
    <property type="match status" value="1"/>
</dbReference>
<dbReference type="InterPro" id="IPR036397">
    <property type="entry name" value="RNaseH_sf"/>
</dbReference>
<feature type="region of interest" description="Disordered" evidence="12">
    <location>
        <begin position="48"/>
        <end position="95"/>
    </location>
</feature>
<dbReference type="GO" id="GO:0043137">
    <property type="term" value="P:DNA replication, removal of RNA primer"/>
    <property type="evidence" value="ECO:0007669"/>
    <property type="project" value="TreeGrafter"/>
</dbReference>
<dbReference type="EMBL" id="KV454001">
    <property type="protein sequence ID" value="ODQ49457.1"/>
    <property type="molecule type" value="Genomic_DNA"/>
</dbReference>
<dbReference type="SUPFAM" id="SSF53098">
    <property type="entry name" value="Ribonuclease H-like"/>
    <property type="match status" value="1"/>
</dbReference>
<dbReference type="GO" id="GO:0000287">
    <property type="term" value="F:magnesium ion binding"/>
    <property type="evidence" value="ECO:0007669"/>
    <property type="project" value="UniProtKB-UniRule"/>
</dbReference>
<evidence type="ECO:0000256" key="10">
    <source>
        <dbReference type="ARBA" id="ARBA00022842"/>
    </source>
</evidence>
<evidence type="ECO:0000259" key="13">
    <source>
        <dbReference type="PROSITE" id="PS50879"/>
    </source>
</evidence>
<evidence type="ECO:0000256" key="12">
    <source>
        <dbReference type="SAM" id="MobiDB-lite"/>
    </source>
</evidence>
<protein>
    <recommendedName>
        <fullName evidence="5 11">Ribonuclease H</fullName>
        <shortName evidence="11">RNase H</shortName>
        <ecNumber evidence="4 11">3.1.26.4</ecNumber>
    </recommendedName>
</protein>
<organism evidence="14 15">
    <name type="scientific">Pichia membranifaciens NRRL Y-2026</name>
    <dbReference type="NCBI Taxonomy" id="763406"/>
    <lineage>
        <taxon>Eukaryota</taxon>
        <taxon>Fungi</taxon>
        <taxon>Dikarya</taxon>
        <taxon>Ascomycota</taxon>
        <taxon>Saccharomycotina</taxon>
        <taxon>Pichiomycetes</taxon>
        <taxon>Pichiales</taxon>
        <taxon>Pichiaceae</taxon>
        <taxon>Pichia</taxon>
    </lineage>
</organism>
<keyword evidence="15" id="KW-1185">Reference proteome</keyword>
<dbReference type="PANTHER" id="PTHR10642:SF30">
    <property type="entry name" value="RIBONUCLEASE H"/>
    <property type="match status" value="1"/>
</dbReference>
<keyword evidence="9 11" id="KW-0378">Hydrolase</keyword>
<dbReference type="FunFam" id="3.40.970.10:FF:000002">
    <property type="entry name" value="Ribonuclease H"/>
    <property type="match status" value="1"/>
</dbReference>
<reference evidence="14 15" key="1">
    <citation type="journal article" date="2016" name="Proc. Natl. Acad. Sci. U.S.A.">
        <title>Comparative genomics of biotechnologically important yeasts.</title>
        <authorList>
            <person name="Riley R."/>
            <person name="Haridas S."/>
            <person name="Wolfe K.H."/>
            <person name="Lopes M.R."/>
            <person name="Hittinger C.T."/>
            <person name="Goeker M."/>
            <person name="Salamov A.A."/>
            <person name="Wisecaver J.H."/>
            <person name="Long T.M."/>
            <person name="Calvey C.H."/>
            <person name="Aerts A.L."/>
            <person name="Barry K.W."/>
            <person name="Choi C."/>
            <person name="Clum A."/>
            <person name="Coughlan A.Y."/>
            <person name="Deshpande S."/>
            <person name="Douglass A.P."/>
            <person name="Hanson S.J."/>
            <person name="Klenk H.-P."/>
            <person name="LaButti K.M."/>
            <person name="Lapidus A."/>
            <person name="Lindquist E.A."/>
            <person name="Lipzen A.M."/>
            <person name="Meier-Kolthoff J.P."/>
            <person name="Ohm R.A."/>
            <person name="Otillar R.P."/>
            <person name="Pangilinan J.L."/>
            <person name="Peng Y."/>
            <person name="Rokas A."/>
            <person name="Rosa C.A."/>
            <person name="Scheuner C."/>
            <person name="Sibirny A.A."/>
            <person name="Slot J.C."/>
            <person name="Stielow J.B."/>
            <person name="Sun H."/>
            <person name="Kurtzman C.P."/>
            <person name="Blackwell M."/>
            <person name="Grigoriev I.V."/>
            <person name="Jeffries T.W."/>
        </authorList>
    </citation>
    <scope>NUCLEOTIDE SEQUENCE [LARGE SCALE GENOMIC DNA]</scope>
    <source>
        <strain evidence="14 15">NRRL Y-2026</strain>
    </source>
</reference>
<evidence type="ECO:0000256" key="9">
    <source>
        <dbReference type="ARBA" id="ARBA00022801"/>
    </source>
</evidence>
<evidence type="ECO:0000256" key="4">
    <source>
        <dbReference type="ARBA" id="ARBA00012180"/>
    </source>
</evidence>
<evidence type="ECO:0000256" key="3">
    <source>
        <dbReference type="ARBA" id="ARBA00005300"/>
    </source>
</evidence>
<dbReference type="Proteomes" id="UP000094455">
    <property type="component" value="Unassembled WGS sequence"/>
</dbReference>
<evidence type="ECO:0000256" key="7">
    <source>
        <dbReference type="ARBA" id="ARBA00022723"/>
    </source>
</evidence>
<comment type="function">
    <text evidence="2 11">Endonuclease that specifically degrades the RNA of RNA-DNA hybrids.</text>
</comment>
<gene>
    <name evidence="14" type="ORF">PICMEDRAFT_71001</name>
</gene>
<evidence type="ECO:0000256" key="1">
    <source>
        <dbReference type="ARBA" id="ARBA00001946"/>
    </source>
</evidence>
<dbReference type="GO" id="GO:0004523">
    <property type="term" value="F:RNA-DNA hybrid ribonuclease activity"/>
    <property type="evidence" value="ECO:0007669"/>
    <property type="project" value="UniProtKB-UniRule"/>
</dbReference>
<dbReference type="Gene3D" id="3.30.420.10">
    <property type="entry name" value="Ribonuclease H-like superfamily/Ribonuclease H"/>
    <property type="match status" value="1"/>
</dbReference>
<dbReference type="PROSITE" id="PS50879">
    <property type="entry name" value="RNASE_H_1"/>
    <property type="match status" value="1"/>
</dbReference>
<evidence type="ECO:0000256" key="5">
    <source>
        <dbReference type="ARBA" id="ARBA00017721"/>
    </source>
</evidence>
<dbReference type="EC" id="3.1.26.4" evidence="4 11"/>
<dbReference type="STRING" id="763406.A0A1E3NTH7"/>
<dbReference type="AlphaFoldDB" id="A0A1E3NTH7"/>
<evidence type="ECO:0000256" key="11">
    <source>
        <dbReference type="PIRNR" id="PIRNR036852"/>
    </source>
</evidence>
<dbReference type="GO" id="GO:0003676">
    <property type="term" value="F:nucleic acid binding"/>
    <property type="evidence" value="ECO:0007669"/>
    <property type="project" value="UniProtKB-UniRule"/>
</dbReference>
<keyword evidence="10 11" id="KW-0460">Magnesium</keyword>
<dbReference type="InterPro" id="IPR009027">
    <property type="entry name" value="Ribosomal_bL9/RNase_H1_N"/>
</dbReference>
<dbReference type="InterPro" id="IPR012337">
    <property type="entry name" value="RNaseH-like_sf"/>
</dbReference>
<proteinExistence type="inferred from homology"/>
<keyword evidence="6 11" id="KW-0540">Nuclease</keyword>
<feature type="compositionally biased region" description="Low complexity" evidence="12">
    <location>
        <begin position="68"/>
        <end position="89"/>
    </location>
</feature>
<comment type="cofactor">
    <cofactor evidence="1 11">
        <name>Mg(2+)</name>
        <dbReference type="ChEBI" id="CHEBI:18420"/>
    </cofactor>
</comment>